<protein>
    <submittedName>
        <fullName evidence="2">Putative transmembrane protein</fullName>
    </submittedName>
</protein>
<keyword evidence="1" id="KW-0472">Membrane</keyword>
<comment type="caution">
    <text evidence="2">The sequence shown here is derived from an EMBL/GenBank/DDBJ whole genome shotgun (WGS) entry which is preliminary data.</text>
</comment>
<keyword evidence="1 2" id="KW-0812">Transmembrane</keyword>
<evidence type="ECO:0000256" key="1">
    <source>
        <dbReference type="SAM" id="Phobius"/>
    </source>
</evidence>
<sequence>MLVLPRICMESKALVFFTAPKLYSLVPLQVLLAMAHQACTKGKQKASSPLGLVHVLPCRSTLTFLSRLVLAALLSLSSPRVFLFTQRRRHLFLRLFISVLFSTPPRRLHTSPLPLLNCRLLFLLLLLVLLPFRFFLRPLLQLDALQFFSVLLTGQSLARSRPLCVAQQKEGAPLTREKRKKVVGFFISRRQRKKAVVFDLLREQKRRAARAGLSRVDAGERAVLPCLCRGEGGGRRHPAEERRQRN</sequence>
<evidence type="ECO:0000313" key="2">
    <source>
        <dbReference type="EMBL" id="KFG56929.1"/>
    </source>
</evidence>
<dbReference type="Proteomes" id="UP000028834">
    <property type="component" value="Unassembled WGS sequence"/>
</dbReference>
<keyword evidence="1" id="KW-1133">Transmembrane helix</keyword>
<feature type="transmembrane region" description="Helical" evidence="1">
    <location>
        <begin position="64"/>
        <end position="84"/>
    </location>
</feature>
<name>A0A086LJW1_TOXGO</name>
<evidence type="ECO:0000313" key="3">
    <source>
        <dbReference type="Proteomes" id="UP000028834"/>
    </source>
</evidence>
<dbReference type="AlphaFoldDB" id="A0A086LJW1"/>
<accession>A0A086LJW1</accession>
<dbReference type="VEuPathDB" id="ToxoDB:TGRUB_433730"/>
<proteinExistence type="predicted"/>
<organism evidence="2 3">
    <name type="scientific">Toxoplasma gondii RUB</name>
    <dbReference type="NCBI Taxonomy" id="935652"/>
    <lineage>
        <taxon>Eukaryota</taxon>
        <taxon>Sar</taxon>
        <taxon>Alveolata</taxon>
        <taxon>Apicomplexa</taxon>
        <taxon>Conoidasida</taxon>
        <taxon>Coccidia</taxon>
        <taxon>Eucoccidiorida</taxon>
        <taxon>Eimeriorina</taxon>
        <taxon>Sarcocystidae</taxon>
        <taxon>Toxoplasma</taxon>
    </lineage>
</organism>
<feature type="transmembrane region" description="Helical" evidence="1">
    <location>
        <begin position="120"/>
        <end position="136"/>
    </location>
</feature>
<reference evidence="2 3" key="1">
    <citation type="submission" date="2014-05" db="EMBL/GenBank/DDBJ databases">
        <authorList>
            <person name="Sibley D."/>
            <person name="Venepally P."/>
            <person name="Karamycheva S."/>
            <person name="Hadjithomas M."/>
            <person name="Khan A."/>
            <person name="Brunk B."/>
            <person name="Roos D."/>
            <person name="Caler E."/>
            <person name="Lorenzi H."/>
        </authorList>
    </citation>
    <scope>NUCLEOTIDE SEQUENCE [LARGE SCALE GENOMIC DNA]</scope>
    <source>
        <strain evidence="2 3">RUB</strain>
    </source>
</reference>
<dbReference type="EMBL" id="AFYV02003007">
    <property type="protein sequence ID" value="KFG56929.1"/>
    <property type="molecule type" value="Genomic_DNA"/>
</dbReference>
<gene>
    <name evidence="2" type="ORF">TGRUB_433730</name>
</gene>